<name>A0AAN6JSJ4_9BASI</name>
<comment type="similarity">
    <text evidence="1 4">Belongs to the glycosyl hydrolase 5 (cellulase A) family.</text>
</comment>
<dbReference type="InterPro" id="IPR050386">
    <property type="entry name" value="Glycosyl_hydrolase_5"/>
</dbReference>
<comment type="caution">
    <text evidence="7">The sequence shown here is derived from an EMBL/GenBank/DDBJ whole genome shotgun (WGS) entry which is preliminary data.</text>
</comment>
<evidence type="ECO:0000259" key="6">
    <source>
        <dbReference type="Pfam" id="PF00150"/>
    </source>
</evidence>
<proteinExistence type="inferred from homology"/>
<dbReference type="GO" id="GO:0009986">
    <property type="term" value="C:cell surface"/>
    <property type="evidence" value="ECO:0007669"/>
    <property type="project" value="TreeGrafter"/>
</dbReference>
<dbReference type="GO" id="GO:0005576">
    <property type="term" value="C:extracellular region"/>
    <property type="evidence" value="ECO:0007669"/>
    <property type="project" value="TreeGrafter"/>
</dbReference>
<evidence type="ECO:0000256" key="2">
    <source>
        <dbReference type="ARBA" id="ARBA00022801"/>
    </source>
</evidence>
<dbReference type="GO" id="GO:0008422">
    <property type="term" value="F:beta-glucosidase activity"/>
    <property type="evidence" value="ECO:0007669"/>
    <property type="project" value="TreeGrafter"/>
</dbReference>
<keyword evidence="2 4" id="KW-0378">Hydrolase</keyword>
<dbReference type="InterPro" id="IPR001547">
    <property type="entry name" value="Glyco_hydro_5"/>
</dbReference>
<protein>
    <recommendedName>
        <fullName evidence="6">Glycoside hydrolase family 5 domain-containing protein</fullName>
    </recommendedName>
</protein>
<dbReference type="AlphaFoldDB" id="A0AAN6JSJ4"/>
<dbReference type="EMBL" id="JAPDMZ010000051">
    <property type="protein sequence ID" value="KAK0553366.1"/>
    <property type="molecule type" value="Genomic_DNA"/>
</dbReference>
<evidence type="ECO:0000256" key="4">
    <source>
        <dbReference type="RuleBase" id="RU361153"/>
    </source>
</evidence>
<reference evidence="7" key="1">
    <citation type="journal article" date="2023" name="PhytoFront">
        <title>Draft Genome Resources of Seven Strains of Tilletia horrida, Causal Agent of Kernel Smut of Rice.</title>
        <authorList>
            <person name="Khanal S."/>
            <person name="Antony Babu S."/>
            <person name="Zhou X.G."/>
        </authorList>
    </citation>
    <scope>NUCLEOTIDE SEQUENCE</scope>
    <source>
        <strain evidence="7">TX6</strain>
    </source>
</reference>
<evidence type="ECO:0000313" key="8">
    <source>
        <dbReference type="Proteomes" id="UP001176517"/>
    </source>
</evidence>
<dbReference type="Pfam" id="PF00150">
    <property type="entry name" value="Cellulase"/>
    <property type="match status" value="1"/>
</dbReference>
<keyword evidence="3 4" id="KW-0326">Glycosidase</keyword>
<evidence type="ECO:0000256" key="5">
    <source>
        <dbReference type="SAM" id="SignalP"/>
    </source>
</evidence>
<evidence type="ECO:0000313" key="7">
    <source>
        <dbReference type="EMBL" id="KAK0553366.1"/>
    </source>
</evidence>
<gene>
    <name evidence="7" type="ORF">OC846_002526</name>
</gene>
<dbReference type="PANTHER" id="PTHR31297:SF42">
    <property type="entry name" value="GLYCOSIDE HYDROLASE FAMILY 5 DOMAIN-CONTAINING PROTEIN"/>
    <property type="match status" value="1"/>
</dbReference>
<feature type="signal peptide" evidence="5">
    <location>
        <begin position="1"/>
        <end position="17"/>
    </location>
</feature>
<dbReference type="Gene3D" id="3.20.20.80">
    <property type="entry name" value="Glycosidases"/>
    <property type="match status" value="1"/>
</dbReference>
<dbReference type="Proteomes" id="UP001176517">
    <property type="component" value="Unassembled WGS sequence"/>
</dbReference>
<dbReference type="GO" id="GO:0009251">
    <property type="term" value="P:glucan catabolic process"/>
    <property type="evidence" value="ECO:0007669"/>
    <property type="project" value="TreeGrafter"/>
</dbReference>
<dbReference type="SUPFAM" id="SSF51445">
    <property type="entry name" value="(Trans)glycosidases"/>
    <property type="match status" value="1"/>
</dbReference>
<organism evidence="7 8">
    <name type="scientific">Tilletia horrida</name>
    <dbReference type="NCBI Taxonomy" id="155126"/>
    <lineage>
        <taxon>Eukaryota</taxon>
        <taxon>Fungi</taxon>
        <taxon>Dikarya</taxon>
        <taxon>Basidiomycota</taxon>
        <taxon>Ustilaginomycotina</taxon>
        <taxon>Exobasidiomycetes</taxon>
        <taxon>Tilletiales</taxon>
        <taxon>Tilletiaceae</taxon>
        <taxon>Tilletia</taxon>
    </lineage>
</organism>
<sequence length="518" mass="56332">MFAHLVSLLLATSLVLAAPSAHAGKRQLGLLSPSNTSTAAPPPTNVSGLVLAPKPFFLSPDYPTVRGTNLGGWLLLEPWITPDLFLTPDLKAINRYIADEYTYTSILGPVEAAARLQQHYATFLSEDDFRQMWMHGLNLVRIPVGTWAFNSSMAEPYVGRIQLPYLAQAIKWADKYGIDVIIDLHGLPGSQNGFDNSGHADGIHFADPSSFVQNSARALSALVDIVELFVNDAQFNGRVAAIEVINEPIVNEHIAASTGSGRTDAIPLDLLKSFVTSAYEMIKMATSPSAIRRPAFLMHDAFMPSGTFDTMFADTSRFVPGTYALDTHLYQAFNGLEKLTDQQHLASACNAAPLLQAEGGSKAKDSKSGNGIRLPVLVGEFSIGTENRCVPYTKCGGRTIADDLRTLNDYDPRPLGTVERLRAGQPDSNAGKGPNVRALSFEATFSRRFFEVQTAVFEANSKGWVYWNWKTQAAAAWSLQTVFAQGWAPSRVDDPSLRLYKYTAGASPCISVNPVHSS</sequence>
<evidence type="ECO:0000256" key="1">
    <source>
        <dbReference type="ARBA" id="ARBA00005641"/>
    </source>
</evidence>
<feature type="domain" description="Glycoside hydrolase family 5" evidence="6">
    <location>
        <begin position="124"/>
        <end position="283"/>
    </location>
</feature>
<feature type="chain" id="PRO_5043053671" description="Glycoside hydrolase family 5 domain-containing protein" evidence="5">
    <location>
        <begin position="18"/>
        <end position="518"/>
    </location>
</feature>
<dbReference type="InterPro" id="IPR017853">
    <property type="entry name" value="GH"/>
</dbReference>
<keyword evidence="8" id="KW-1185">Reference proteome</keyword>
<accession>A0AAN6JSJ4</accession>
<dbReference type="PANTHER" id="PTHR31297">
    <property type="entry name" value="GLUCAN ENDO-1,6-BETA-GLUCOSIDASE B"/>
    <property type="match status" value="1"/>
</dbReference>
<evidence type="ECO:0000256" key="3">
    <source>
        <dbReference type="ARBA" id="ARBA00023295"/>
    </source>
</evidence>
<keyword evidence="5" id="KW-0732">Signal</keyword>